<feature type="region of interest" description="Disordered" evidence="1">
    <location>
        <begin position="1"/>
        <end position="30"/>
    </location>
</feature>
<proteinExistence type="predicted"/>
<evidence type="ECO:0000256" key="1">
    <source>
        <dbReference type="SAM" id="MobiDB-lite"/>
    </source>
</evidence>
<protein>
    <submittedName>
        <fullName evidence="2">Uncharacterized protein</fullName>
    </submittedName>
</protein>
<keyword evidence="3" id="KW-1185">Reference proteome</keyword>
<feature type="compositionally biased region" description="Basic residues" evidence="1">
    <location>
        <begin position="151"/>
        <end position="161"/>
    </location>
</feature>
<feature type="region of interest" description="Disordered" evidence="1">
    <location>
        <begin position="136"/>
        <end position="169"/>
    </location>
</feature>
<sequence>MEQKSIGDDDGSSAPDWMPQAQGEGERGPSRPVLHIQKLRYKCRPALAIEYKAPHKRMRDELVTGRQSEIWSERDVINQNDEGFVFASRLFAAAIVTQLFAHMIRKDIQYGYSWHNKARSLGTWAVEYDEPLANRLARSAEKTTPSTVASTRRKQARRGGGRRQGQGKQ</sequence>
<name>A0AAD5WNV2_9PEZI</name>
<organism evidence="2 3">
    <name type="scientific">Zalerion maritima</name>
    <dbReference type="NCBI Taxonomy" id="339359"/>
    <lineage>
        <taxon>Eukaryota</taxon>
        <taxon>Fungi</taxon>
        <taxon>Dikarya</taxon>
        <taxon>Ascomycota</taxon>
        <taxon>Pezizomycotina</taxon>
        <taxon>Sordariomycetes</taxon>
        <taxon>Lulworthiomycetidae</taxon>
        <taxon>Lulworthiales</taxon>
        <taxon>Lulworthiaceae</taxon>
        <taxon>Zalerion</taxon>
    </lineage>
</organism>
<dbReference type="EMBL" id="JAKWBI020000546">
    <property type="protein sequence ID" value="KAJ2893950.1"/>
    <property type="molecule type" value="Genomic_DNA"/>
</dbReference>
<evidence type="ECO:0000313" key="3">
    <source>
        <dbReference type="Proteomes" id="UP001201980"/>
    </source>
</evidence>
<comment type="caution">
    <text evidence="2">The sequence shown here is derived from an EMBL/GenBank/DDBJ whole genome shotgun (WGS) entry which is preliminary data.</text>
</comment>
<dbReference type="AlphaFoldDB" id="A0AAD5WNV2"/>
<dbReference type="Proteomes" id="UP001201980">
    <property type="component" value="Unassembled WGS sequence"/>
</dbReference>
<accession>A0AAD5WNV2</accession>
<gene>
    <name evidence="2" type="ORF">MKZ38_008056</name>
</gene>
<reference evidence="2" key="1">
    <citation type="submission" date="2022-07" db="EMBL/GenBank/DDBJ databases">
        <title>Draft genome sequence of Zalerion maritima ATCC 34329, a (micro)plastics degrading marine fungus.</title>
        <authorList>
            <person name="Paco A."/>
            <person name="Goncalves M.F.M."/>
            <person name="Rocha-Santos T.A.P."/>
            <person name="Alves A."/>
        </authorList>
    </citation>
    <scope>NUCLEOTIDE SEQUENCE</scope>
    <source>
        <strain evidence="2">ATCC 34329</strain>
    </source>
</reference>
<evidence type="ECO:0000313" key="2">
    <source>
        <dbReference type="EMBL" id="KAJ2893950.1"/>
    </source>
</evidence>